<dbReference type="AlphaFoldDB" id="A0A9Q1C6S3"/>
<protein>
    <submittedName>
        <fullName evidence="2">Uncharacterized protein</fullName>
    </submittedName>
</protein>
<sequence length="132" mass="14336">MSAKQRQPKLKCKAPVKRRNSAVDPFDADIKQLIRQRQQDREELIGMSKMGANELFFQSCALRVNQLSPAMQALVQMQVSQIMFKAETSPSVPASAHVFPPCPKPIPIPDLTDANSSTAPTQSPACSGTAGV</sequence>
<feature type="region of interest" description="Disordered" evidence="1">
    <location>
        <begin position="107"/>
        <end position="132"/>
    </location>
</feature>
<evidence type="ECO:0000313" key="2">
    <source>
        <dbReference type="EMBL" id="KAJ8040368.1"/>
    </source>
</evidence>
<comment type="caution">
    <text evidence="2">The sequence shown here is derived from an EMBL/GenBank/DDBJ whole genome shotgun (WGS) entry which is preliminary data.</text>
</comment>
<dbReference type="Proteomes" id="UP001152320">
    <property type="component" value="Chromosome 6"/>
</dbReference>
<evidence type="ECO:0000256" key="1">
    <source>
        <dbReference type="SAM" id="MobiDB-lite"/>
    </source>
</evidence>
<organism evidence="2 3">
    <name type="scientific">Holothuria leucospilota</name>
    <name type="common">Black long sea cucumber</name>
    <name type="synonym">Mertensiothuria leucospilota</name>
    <dbReference type="NCBI Taxonomy" id="206669"/>
    <lineage>
        <taxon>Eukaryota</taxon>
        <taxon>Metazoa</taxon>
        <taxon>Echinodermata</taxon>
        <taxon>Eleutherozoa</taxon>
        <taxon>Echinozoa</taxon>
        <taxon>Holothuroidea</taxon>
        <taxon>Aspidochirotacea</taxon>
        <taxon>Aspidochirotida</taxon>
        <taxon>Holothuriidae</taxon>
        <taxon>Holothuria</taxon>
    </lineage>
</organism>
<name>A0A9Q1C6S3_HOLLE</name>
<gene>
    <name evidence="2" type="ORF">HOLleu_14634</name>
</gene>
<keyword evidence="3" id="KW-1185">Reference proteome</keyword>
<feature type="region of interest" description="Disordered" evidence="1">
    <location>
        <begin position="1"/>
        <end position="21"/>
    </location>
</feature>
<feature type="compositionally biased region" description="Basic residues" evidence="1">
    <location>
        <begin position="1"/>
        <end position="20"/>
    </location>
</feature>
<reference evidence="2" key="1">
    <citation type="submission" date="2021-10" db="EMBL/GenBank/DDBJ databases">
        <title>Tropical sea cucumber genome reveals ecological adaptation and Cuvierian tubules defense mechanism.</title>
        <authorList>
            <person name="Chen T."/>
        </authorList>
    </citation>
    <scope>NUCLEOTIDE SEQUENCE</scope>
    <source>
        <strain evidence="2">Nanhai2018</strain>
        <tissue evidence="2">Muscle</tissue>
    </source>
</reference>
<feature type="compositionally biased region" description="Polar residues" evidence="1">
    <location>
        <begin position="113"/>
        <end position="126"/>
    </location>
</feature>
<proteinExistence type="predicted"/>
<dbReference type="EMBL" id="JAIZAY010000006">
    <property type="protein sequence ID" value="KAJ8040368.1"/>
    <property type="molecule type" value="Genomic_DNA"/>
</dbReference>
<evidence type="ECO:0000313" key="3">
    <source>
        <dbReference type="Proteomes" id="UP001152320"/>
    </source>
</evidence>
<accession>A0A9Q1C6S3</accession>